<dbReference type="SMART" id="SM00257">
    <property type="entry name" value="LysM"/>
    <property type="match status" value="2"/>
</dbReference>
<reference evidence="3 4" key="1">
    <citation type="journal article" date="2020" name="Nat. Food">
        <title>A phased Vanilla planifolia genome enables genetic improvement of flavour and production.</title>
        <authorList>
            <person name="Hasing T."/>
            <person name="Tang H."/>
            <person name="Brym M."/>
            <person name="Khazi F."/>
            <person name="Huang T."/>
            <person name="Chambers A.H."/>
        </authorList>
    </citation>
    <scope>NUCLEOTIDE SEQUENCE [LARGE SCALE GENOMIC DNA]</scope>
    <source>
        <tissue evidence="3">Leaf</tissue>
    </source>
</reference>
<name>A0A835UJN2_VANPL</name>
<gene>
    <name evidence="3" type="ORF">HPP92_020307</name>
</gene>
<comment type="caution">
    <text evidence="3">The sequence shown here is derived from an EMBL/GenBank/DDBJ whole genome shotgun (WGS) entry which is preliminary data.</text>
</comment>
<dbReference type="EMBL" id="JADCNM010000011">
    <property type="protein sequence ID" value="KAG0461831.1"/>
    <property type="molecule type" value="Genomic_DNA"/>
</dbReference>
<organism evidence="3 4">
    <name type="scientific">Vanilla planifolia</name>
    <name type="common">Vanilla</name>
    <dbReference type="NCBI Taxonomy" id="51239"/>
    <lineage>
        <taxon>Eukaryota</taxon>
        <taxon>Viridiplantae</taxon>
        <taxon>Streptophyta</taxon>
        <taxon>Embryophyta</taxon>
        <taxon>Tracheophyta</taxon>
        <taxon>Spermatophyta</taxon>
        <taxon>Magnoliopsida</taxon>
        <taxon>Liliopsida</taxon>
        <taxon>Asparagales</taxon>
        <taxon>Orchidaceae</taxon>
        <taxon>Vanilloideae</taxon>
        <taxon>Vanilleae</taxon>
        <taxon>Vanilla</taxon>
    </lineage>
</organism>
<dbReference type="InterPro" id="IPR036779">
    <property type="entry name" value="LysM_dom_sf"/>
</dbReference>
<dbReference type="CDD" id="cd00118">
    <property type="entry name" value="LysM"/>
    <property type="match status" value="1"/>
</dbReference>
<evidence type="ECO:0000313" key="4">
    <source>
        <dbReference type="Proteomes" id="UP000639772"/>
    </source>
</evidence>
<evidence type="ECO:0000313" key="3">
    <source>
        <dbReference type="EMBL" id="KAG0461831.1"/>
    </source>
</evidence>
<accession>A0A835UJN2</accession>
<dbReference type="OrthoDB" id="2107166at2759"/>
<dbReference type="InterPro" id="IPR018392">
    <property type="entry name" value="LysM"/>
</dbReference>
<evidence type="ECO:0000259" key="2">
    <source>
        <dbReference type="PROSITE" id="PS51782"/>
    </source>
</evidence>
<dbReference type="AlphaFoldDB" id="A0A835UJN2"/>
<dbReference type="Proteomes" id="UP000639772">
    <property type="component" value="Chromosome 11"/>
</dbReference>
<dbReference type="SUPFAM" id="SSF54106">
    <property type="entry name" value="LysM domain"/>
    <property type="match status" value="1"/>
</dbReference>
<sequence length="422" mass="44739">MGDFVKMGPTVTRITGKLESTVDSSLYRDRQKLHCLLKKQSRERFSPNQVEMRSSTFFCLCFLLLVCVSESVKFNCSGIATCQSLAGYVPSNATTYAAILSLFQIPVLYDLLGANNLPLTTLPSTSAPSGTVVRVPFPCSCSNGIGRSRNTPIYTFKPTDVGLDDIARRTYDLFITYEDIAEANGIKDVNKIASGTKLWIPLPCSCDAVDGGEVVHLAHLVDSGSTINAIAEQFGTSPETLLRINGIGDPTKLQAGQAIDVPLKACSSSISSESLDSDIRLPNGSYAVTAHDCIRCSCSSVSGYQLVCNPGQELSKSCPVAKCDDKLSLGSSVRSGCELTTCSYAGYKASTSSPNFSILTKITTKSLCNNAPAPVPAGSGGSLPGGTSPPGESLASDRPSRRKWMWSLIFALAALIDSGFGI</sequence>
<dbReference type="PROSITE" id="PS51782">
    <property type="entry name" value="LYSM"/>
    <property type="match status" value="2"/>
</dbReference>
<dbReference type="PANTHER" id="PTHR33734">
    <property type="entry name" value="LYSM DOMAIN-CONTAINING GPI-ANCHORED PROTEIN 2"/>
    <property type="match status" value="1"/>
</dbReference>
<feature type="domain" description="LysM" evidence="2">
    <location>
        <begin position="152"/>
        <end position="200"/>
    </location>
</feature>
<feature type="domain" description="LysM" evidence="2">
    <location>
        <begin position="217"/>
        <end position="261"/>
    </location>
</feature>
<proteinExistence type="predicted"/>
<dbReference type="Gene3D" id="3.10.350.10">
    <property type="entry name" value="LysM domain"/>
    <property type="match status" value="2"/>
</dbReference>
<evidence type="ECO:0000256" key="1">
    <source>
        <dbReference type="SAM" id="MobiDB-lite"/>
    </source>
</evidence>
<feature type="region of interest" description="Disordered" evidence="1">
    <location>
        <begin position="378"/>
        <end position="398"/>
    </location>
</feature>
<protein>
    <recommendedName>
        <fullName evidence="2">LysM domain-containing protein</fullName>
    </recommendedName>
</protein>
<dbReference type="Pfam" id="PF01476">
    <property type="entry name" value="LysM"/>
    <property type="match status" value="2"/>
</dbReference>
<dbReference type="PANTHER" id="PTHR33734:SF11">
    <property type="entry name" value="LYSM DOMAIN-CONTAINING GPI-ANCHORED PROTEIN 2"/>
    <property type="match status" value="1"/>
</dbReference>